<comment type="caution">
    <text evidence="2">The sequence shown here is derived from an EMBL/GenBank/DDBJ whole genome shotgun (WGS) entry which is preliminary data.</text>
</comment>
<organism evidence="2 3">
    <name type="scientific">Plakobranchus ocellatus</name>
    <dbReference type="NCBI Taxonomy" id="259542"/>
    <lineage>
        <taxon>Eukaryota</taxon>
        <taxon>Metazoa</taxon>
        <taxon>Spiralia</taxon>
        <taxon>Lophotrochozoa</taxon>
        <taxon>Mollusca</taxon>
        <taxon>Gastropoda</taxon>
        <taxon>Heterobranchia</taxon>
        <taxon>Euthyneura</taxon>
        <taxon>Panpulmonata</taxon>
        <taxon>Sacoglossa</taxon>
        <taxon>Placobranchoidea</taxon>
        <taxon>Plakobranchidae</taxon>
        <taxon>Plakobranchus</taxon>
    </lineage>
</organism>
<sequence length="104" mass="11820">MSRMKYTEIRQVMQTLLPCTSRVHGDLKILRRRVLQERKRDKRGLGRGPQQGDLRLSGPPPGQGAGSRVRTRDRRVPADLRADSQATVLPTPPEVQKRTTHTDK</sequence>
<accession>A0AAV3XW88</accession>
<keyword evidence="3" id="KW-1185">Reference proteome</keyword>
<reference evidence="2 3" key="1">
    <citation type="journal article" date="2021" name="Elife">
        <title>Chloroplast acquisition without the gene transfer in kleptoplastic sea slugs, Plakobranchus ocellatus.</title>
        <authorList>
            <person name="Maeda T."/>
            <person name="Takahashi S."/>
            <person name="Yoshida T."/>
            <person name="Shimamura S."/>
            <person name="Takaki Y."/>
            <person name="Nagai Y."/>
            <person name="Toyoda A."/>
            <person name="Suzuki Y."/>
            <person name="Arimoto A."/>
            <person name="Ishii H."/>
            <person name="Satoh N."/>
            <person name="Nishiyama T."/>
            <person name="Hasebe M."/>
            <person name="Maruyama T."/>
            <person name="Minagawa J."/>
            <person name="Obokata J."/>
            <person name="Shigenobu S."/>
        </authorList>
    </citation>
    <scope>NUCLEOTIDE SEQUENCE [LARGE SCALE GENOMIC DNA]</scope>
</reference>
<evidence type="ECO:0000313" key="2">
    <source>
        <dbReference type="EMBL" id="GFN74716.1"/>
    </source>
</evidence>
<gene>
    <name evidence="2" type="ORF">PoB_000122200</name>
</gene>
<evidence type="ECO:0000313" key="3">
    <source>
        <dbReference type="Proteomes" id="UP000735302"/>
    </source>
</evidence>
<feature type="compositionally biased region" description="Basic and acidic residues" evidence="1">
    <location>
        <begin position="95"/>
        <end position="104"/>
    </location>
</feature>
<proteinExistence type="predicted"/>
<dbReference type="Proteomes" id="UP000735302">
    <property type="component" value="Unassembled WGS sequence"/>
</dbReference>
<evidence type="ECO:0000256" key="1">
    <source>
        <dbReference type="SAM" id="MobiDB-lite"/>
    </source>
</evidence>
<dbReference type="AlphaFoldDB" id="A0AAV3XW88"/>
<feature type="region of interest" description="Disordered" evidence="1">
    <location>
        <begin position="32"/>
        <end position="104"/>
    </location>
</feature>
<protein>
    <submittedName>
        <fullName evidence="2">Uncharacterized protein</fullName>
    </submittedName>
</protein>
<dbReference type="EMBL" id="BLXT01000154">
    <property type="protein sequence ID" value="GFN74716.1"/>
    <property type="molecule type" value="Genomic_DNA"/>
</dbReference>
<name>A0AAV3XW88_9GAST</name>